<dbReference type="AlphaFoldDB" id="A0A7C9CQL1"/>
<reference evidence="2" key="1">
    <citation type="journal article" date="2013" name="J. Plant Res.">
        <title>Effect of fungi and light on seed germination of three Opuntia species from semiarid lands of central Mexico.</title>
        <authorList>
            <person name="Delgado-Sanchez P."/>
            <person name="Jimenez-Bremont J.F."/>
            <person name="Guerrero-Gonzalez Mde L."/>
            <person name="Flores J."/>
        </authorList>
    </citation>
    <scope>NUCLEOTIDE SEQUENCE</scope>
    <source>
        <tissue evidence="2">Cladode</tissue>
    </source>
</reference>
<dbReference type="PANTHER" id="PTHR31642">
    <property type="entry name" value="TRICHOTHECENE 3-O-ACETYLTRANSFERASE"/>
    <property type="match status" value="1"/>
</dbReference>
<evidence type="ECO:0008006" key="3">
    <source>
        <dbReference type="Google" id="ProtNLM"/>
    </source>
</evidence>
<dbReference type="GO" id="GO:0016747">
    <property type="term" value="F:acyltransferase activity, transferring groups other than amino-acyl groups"/>
    <property type="evidence" value="ECO:0007669"/>
    <property type="project" value="TreeGrafter"/>
</dbReference>
<proteinExistence type="inferred from homology"/>
<accession>A0A7C9CQL1</accession>
<comment type="similarity">
    <text evidence="1">Belongs to the plant acyltransferase family.</text>
</comment>
<protein>
    <recommendedName>
        <fullName evidence="3">Shikimate O-hydroxycinnamoyltransferase</fullName>
    </recommendedName>
</protein>
<evidence type="ECO:0000256" key="1">
    <source>
        <dbReference type="ARBA" id="ARBA00009861"/>
    </source>
</evidence>
<dbReference type="EMBL" id="GISG01020651">
    <property type="protein sequence ID" value="MBA4618389.1"/>
    <property type="molecule type" value="Transcribed_RNA"/>
</dbReference>
<dbReference type="Gene3D" id="3.30.559.10">
    <property type="entry name" value="Chloramphenicol acetyltransferase-like domain"/>
    <property type="match status" value="1"/>
</dbReference>
<name>A0A7C9CQL1_OPUST</name>
<reference evidence="2" key="2">
    <citation type="submission" date="2020-07" db="EMBL/GenBank/DDBJ databases">
        <authorList>
            <person name="Vera ALvarez R."/>
            <person name="Arias-Moreno D.M."/>
            <person name="Jimenez-Jacinto V."/>
            <person name="Jimenez-Bremont J.F."/>
            <person name="Swaminathan K."/>
            <person name="Moose S.P."/>
            <person name="Guerrero-Gonzalez M.L."/>
            <person name="Marino-Ramirez L."/>
            <person name="Landsman D."/>
            <person name="Rodriguez-Kessler M."/>
            <person name="Delgado-Sanchez P."/>
        </authorList>
    </citation>
    <scope>NUCLEOTIDE SEQUENCE</scope>
    <source>
        <tissue evidence="2">Cladode</tissue>
    </source>
</reference>
<sequence length="374" mass="41456">MAKSSMPDLIVEGVNTTTVPRKVTDPRLSHKVSILNEGFDTANHGVLQTRMHIVLCYKKLRDNGDSGWHVGGWIKDTLAKALDEDPILAGRLARSEDGGLEIVSNDSGVRIVEARIPLSLAEFLESEDKDEIKTELVSWKGVDESNPQFSALFYIQVTNFQCGGYSVGISSSLLLADPFRMVKFLNRWSEIHRSTAYEGEIPKTPLFYAPNFAKAVGCPAPAATTAASDPSWINSETAIFNISIDEKLSLRDEIYKHIVSLCIEKAEDHFGLKVASNFVLITKEPSGDAKVEKSSKQGSFGSLESMKCEIKSSNWEDLGTNKIAFIRDNLPIEVSHWVARNDYEGVVLVVISSPWEGKYGMKVYVTFPRENGLY</sequence>
<dbReference type="Pfam" id="PF02458">
    <property type="entry name" value="Transferase"/>
    <property type="match status" value="1"/>
</dbReference>
<organism evidence="2">
    <name type="scientific">Opuntia streptacantha</name>
    <name type="common">Prickly pear cactus</name>
    <name type="synonym">Opuntia cardona</name>
    <dbReference type="NCBI Taxonomy" id="393608"/>
    <lineage>
        <taxon>Eukaryota</taxon>
        <taxon>Viridiplantae</taxon>
        <taxon>Streptophyta</taxon>
        <taxon>Embryophyta</taxon>
        <taxon>Tracheophyta</taxon>
        <taxon>Spermatophyta</taxon>
        <taxon>Magnoliopsida</taxon>
        <taxon>eudicotyledons</taxon>
        <taxon>Gunneridae</taxon>
        <taxon>Pentapetalae</taxon>
        <taxon>Caryophyllales</taxon>
        <taxon>Cactineae</taxon>
        <taxon>Cactaceae</taxon>
        <taxon>Opuntioideae</taxon>
        <taxon>Opuntia</taxon>
    </lineage>
</organism>
<dbReference type="InterPro" id="IPR050317">
    <property type="entry name" value="Plant_Fungal_Acyltransferase"/>
</dbReference>
<evidence type="ECO:0000313" key="2">
    <source>
        <dbReference type="EMBL" id="MBA4618389.1"/>
    </source>
</evidence>
<dbReference type="InterPro" id="IPR023213">
    <property type="entry name" value="CAT-like_dom_sf"/>
</dbReference>
<dbReference type="PANTHER" id="PTHR31642:SF299">
    <property type="entry name" value="OS02G0653400 PROTEIN"/>
    <property type="match status" value="1"/>
</dbReference>